<dbReference type="EMBL" id="JAAQYK010000005">
    <property type="protein sequence ID" value="NNA45412.1"/>
    <property type="molecule type" value="Genomic_DNA"/>
</dbReference>
<name>A0A7Y1PZ51_9PSED</name>
<dbReference type="Proteomes" id="UP000583279">
    <property type="component" value="Unassembled WGS sequence"/>
</dbReference>
<organism evidence="2 3">
    <name type="scientific">Pseudomonas lactis</name>
    <dbReference type="NCBI Taxonomy" id="1615674"/>
    <lineage>
        <taxon>Bacteria</taxon>
        <taxon>Pseudomonadati</taxon>
        <taxon>Pseudomonadota</taxon>
        <taxon>Gammaproteobacteria</taxon>
        <taxon>Pseudomonadales</taxon>
        <taxon>Pseudomonadaceae</taxon>
        <taxon>Pseudomonas</taxon>
    </lineage>
</organism>
<dbReference type="InterPro" id="IPR025391">
    <property type="entry name" value="DUF4123"/>
</dbReference>
<protein>
    <submittedName>
        <fullName evidence="2">DUF4123 domain-containing protein</fullName>
    </submittedName>
</protein>
<gene>
    <name evidence="2" type="ORF">HBO18_14890</name>
</gene>
<evidence type="ECO:0000259" key="1">
    <source>
        <dbReference type="Pfam" id="PF13503"/>
    </source>
</evidence>
<reference evidence="2 3" key="1">
    <citation type="journal article" date="2020" name="Front. Microbiol.">
        <title>Genetic Organization of the aprX-lipA2 Operon Affects the Proteolytic Potential of Pseudomonas Species in Milk.</title>
        <authorList>
            <person name="Maier C."/>
            <person name="Huptas C."/>
            <person name="von Neubeck M."/>
            <person name="Scherer S."/>
            <person name="Wenning M."/>
            <person name="Lucking G."/>
        </authorList>
    </citation>
    <scope>NUCLEOTIDE SEQUENCE [LARGE SCALE GENOMIC DNA]</scope>
    <source>
        <strain evidence="2 3">WS 4997</strain>
    </source>
</reference>
<accession>A0A7Y1PZ51</accession>
<comment type="caution">
    <text evidence="2">The sequence shown here is derived from an EMBL/GenBank/DDBJ whole genome shotgun (WGS) entry which is preliminary data.</text>
</comment>
<proteinExistence type="predicted"/>
<feature type="domain" description="DUF4123" evidence="1">
    <location>
        <begin position="30"/>
        <end position="155"/>
    </location>
</feature>
<evidence type="ECO:0000313" key="2">
    <source>
        <dbReference type="EMBL" id="NNA45412.1"/>
    </source>
</evidence>
<evidence type="ECO:0000313" key="3">
    <source>
        <dbReference type="Proteomes" id="UP000583279"/>
    </source>
</evidence>
<sequence length="311" mass="35707">MNPIFAYDAPCDSAPIDVLSWMQSEPKAIYWALVDVAVLGARTFKVAARRHQWSVINALANTPLQAFGEVAPHLIVINHGAASRQEQIKQLLQLTTGTPALSWLRSIYPERALQMLFGYLAKAQIQDRPKPVHIRFADARILPGLLHALHPNQQQRVIDIVQGWRWFDRGGQWQAWPLEHQSSDVTEIDSEAYLRLEKNQFDRLVKNAEADGVFQRLTQQCPELIPKQERADFHRSIEKFLATADDLHITFEDDRSLFVFLSERYGDGFHRCEVLNSTWDKVREQGSGLQRLVDQWDESVLNVLDNYEAKA</sequence>
<dbReference type="RefSeq" id="WP_169855875.1">
    <property type="nucleotide sequence ID" value="NZ_JAAQYK010000005.1"/>
</dbReference>
<dbReference type="AlphaFoldDB" id="A0A7Y1PZ51"/>
<dbReference type="Pfam" id="PF13503">
    <property type="entry name" value="DUF4123"/>
    <property type="match status" value="1"/>
</dbReference>